<evidence type="ECO:0000256" key="3">
    <source>
        <dbReference type="ARBA" id="ARBA00022884"/>
    </source>
</evidence>
<dbReference type="NCBIfam" id="TIGR00158">
    <property type="entry name" value="L9"/>
    <property type="match status" value="1"/>
</dbReference>
<feature type="domain" description="Large ribosomal subunit protein bL9 C-terminal" evidence="9">
    <location>
        <begin position="46"/>
        <end position="122"/>
    </location>
</feature>
<dbReference type="Pfam" id="PF01281">
    <property type="entry name" value="Ribosomal_L9_N"/>
    <property type="match status" value="1"/>
</dbReference>
<comment type="similarity">
    <text evidence="1">Belongs to the bacterial ribosomal protein bL9 family.</text>
</comment>
<evidence type="ECO:0000313" key="10">
    <source>
        <dbReference type="EMBL" id="PIP17346.1"/>
    </source>
</evidence>
<dbReference type="Pfam" id="PF03948">
    <property type="entry name" value="Ribosomal_L9_C"/>
    <property type="match status" value="1"/>
</dbReference>
<gene>
    <name evidence="10" type="primary">rplI</name>
    <name evidence="10" type="ORF">COX44_00425</name>
</gene>
<keyword evidence="3" id="KW-0694">RNA-binding</keyword>
<reference evidence="10 11" key="1">
    <citation type="submission" date="2017-09" db="EMBL/GenBank/DDBJ databases">
        <title>Depth-based differentiation of microbial function through sediment-hosted aquifers and enrichment of novel symbionts in the deep terrestrial subsurface.</title>
        <authorList>
            <person name="Probst A.J."/>
            <person name="Ladd B."/>
            <person name="Jarett J.K."/>
            <person name="Geller-Mcgrath D.E."/>
            <person name="Sieber C.M."/>
            <person name="Emerson J.B."/>
            <person name="Anantharaman K."/>
            <person name="Thomas B.C."/>
            <person name="Malmstrom R."/>
            <person name="Stieglmeier M."/>
            <person name="Klingl A."/>
            <person name="Woyke T."/>
            <person name="Ryan C.M."/>
            <person name="Banfield J.F."/>
        </authorList>
    </citation>
    <scope>NUCLEOTIDE SEQUENCE [LARGE SCALE GENOMIC DNA]</scope>
    <source>
        <strain evidence="10">CG23_combo_of_CG06-09_8_20_14_all_37_13</strain>
    </source>
</reference>
<evidence type="ECO:0000256" key="7">
    <source>
        <dbReference type="ARBA" id="ARBA00035456"/>
    </source>
</evidence>
<evidence type="ECO:0000256" key="5">
    <source>
        <dbReference type="ARBA" id="ARBA00023274"/>
    </source>
</evidence>
<evidence type="ECO:0000259" key="9">
    <source>
        <dbReference type="Pfam" id="PF03948"/>
    </source>
</evidence>
<evidence type="ECO:0000256" key="4">
    <source>
        <dbReference type="ARBA" id="ARBA00022980"/>
    </source>
</evidence>
<dbReference type="InterPro" id="IPR020070">
    <property type="entry name" value="Ribosomal_bL9_N"/>
</dbReference>
<evidence type="ECO:0000256" key="6">
    <source>
        <dbReference type="ARBA" id="ARBA00035292"/>
    </source>
</evidence>
<evidence type="ECO:0000259" key="8">
    <source>
        <dbReference type="Pfam" id="PF01281"/>
    </source>
</evidence>
<keyword evidence="2" id="KW-0699">rRNA-binding</keyword>
<feature type="domain" description="Ribosomal protein L9" evidence="8">
    <location>
        <begin position="7"/>
        <end position="37"/>
    </location>
</feature>
<dbReference type="PANTHER" id="PTHR21368">
    <property type="entry name" value="50S RIBOSOMAL PROTEIN L9"/>
    <property type="match status" value="1"/>
</dbReference>
<dbReference type="GO" id="GO:0006412">
    <property type="term" value="P:translation"/>
    <property type="evidence" value="ECO:0007669"/>
    <property type="project" value="InterPro"/>
</dbReference>
<comment type="caution">
    <text evidence="10">The sequence shown here is derived from an EMBL/GenBank/DDBJ whole genome shotgun (WGS) entry which is preliminary data.</text>
</comment>
<name>A0A2G9YDN6_9BACT</name>
<dbReference type="InterPro" id="IPR009027">
    <property type="entry name" value="Ribosomal_bL9/RNase_H1_N"/>
</dbReference>
<evidence type="ECO:0000256" key="2">
    <source>
        <dbReference type="ARBA" id="ARBA00022730"/>
    </source>
</evidence>
<dbReference type="GO" id="GO:0003735">
    <property type="term" value="F:structural constituent of ribosome"/>
    <property type="evidence" value="ECO:0007669"/>
    <property type="project" value="InterPro"/>
</dbReference>
<dbReference type="Gene3D" id="3.40.5.10">
    <property type="entry name" value="Ribosomal protein L9, N-terminal domain"/>
    <property type="match status" value="1"/>
</dbReference>
<evidence type="ECO:0000313" key="11">
    <source>
        <dbReference type="Proteomes" id="UP000231480"/>
    </source>
</evidence>
<keyword evidence="4 10" id="KW-0689">Ribosomal protein</keyword>
<dbReference type="InterPro" id="IPR036935">
    <property type="entry name" value="Ribosomal_bL9_N_sf"/>
</dbReference>
<dbReference type="InterPro" id="IPR020069">
    <property type="entry name" value="Ribosomal_bL9_C"/>
</dbReference>
<dbReference type="SUPFAM" id="SSF55658">
    <property type="entry name" value="L9 N-domain-like"/>
    <property type="match status" value="1"/>
</dbReference>
<dbReference type="InterPro" id="IPR000244">
    <property type="entry name" value="Ribosomal_bL9"/>
</dbReference>
<keyword evidence="5" id="KW-0687">Ribonucleoprotein</keyword>
<dbReference type="EMBL" id="PCRH01000010">
    <property type="protein sequence ID" value="PIP17346.1"/>
    <property type="molecule type" value="Genomic_DNA"/>
</dbReference>
<dbReference type="Proteomes" id="UP000231480">
    <property type="component" value="Unassembled WGS sequence"/>
</dbReference>
<protein>
    <recommendedName>
        <fullName evidence="6">Large ribosomal subunit protein bL9</fullName>
    </recommendedName>
    <alternativeName>
        <fullName evidence="7">50S ribosomal protein L9</fullName>
    </alternativeName>
</protein>
<proteinExistence type="inferred from homology"/>
<dbReference type="SUPFAM" id="SSF55653">
    <property type="entry name" value="Ribosomal protein L9 C-domain"/>
    <property type="match status" value="1"/>
</dbReference>
<accession>A0A2G9YDN6</accession>
<evidence type="ECO:0000256" key="1">
    <source>
        <dbReference type="ARBA" id="ARBA00010605"/>
    </source>
</evidence>
<dbReference type="GO" id="GO:0019843">
    <property type="term" value="F:rRNA binding"/>
    <property type="evidence" value="ECO:0007669"/>
    <property type="project" value="UniProtKB-KW"/>
</dbReference>
<dbReference type="Gene3D" id="3.10.430.100">
    <property type="entry name" value="Ribosomal protein L9, C-terminal domain"/>
    <property type="match status" value="1"/>
</dbReference>
<sequence>MKIIIKKTSEIKNVKDGYARNYLIPRGLAVLATGLAVQELEKQQAKIKRQAQKLEKIKLDIELKIGEKGKAFGAITAKDIAEKLKLDKKQVFLEEPIKQPGEYKVTIDLGQGIRPQLFLHVSGRAYRQANQRQSA</sequence>
<dbReference type="GO" id="GO:1990904">
    <property type="term" value="C:ribonucleoprotein complex"/>
    <property type="evidence" value="ECO:0007669"/>
    <property type="project" value="UniProtKB-KW"/>
</dbReference>
<dbReference type="AlphaFoldDB" id="A0A2G9YDN6"/>
<dbReference type="GO" id="GO:0005840">
    <property type="term" value="C:ribosome"/>
    <property type="evidence" value="ECO:0007669"/>
    <property type="project" value="UniProtKB-KW"/>
</dbReference>
<organism evidence="10 11">
    <name type="scientific">Candidatus Portnoybacteria bacterium CG23_combo_of_CG06-09_8_20_14_all_37_13</name>
    <dbReference type="NCBI Taxonomy" id="1974819"/>
    <lineage>
        <taxon>Bacteria</taxon>
        <taxon>Candidatus Portnoyibacteriota</taxon>
    </lineage>
</organism>
<dbReference type="InterPro" id="IPR036791">
    <property type="entry name" value="Ribosomal_bL9_C_sf"/>
</dbReference>
<dbReference type="InterPro" id="IPR020594">
    <property type="entry name" value="Ribosomal_bL9_bac/chp"/>
</dbReference>